<proteinExistence type="predicted"/>
<reference evidence="2 3" key="1">
    <citation type="submission" date="2018-07" db="EMBL/GenBank/DDBJ databases">
        <title>Genomic Encyclopedia of Type Strains, Phase IV (KMG-IV): sequencing the most valuable type-strain genomes for metagenomic binning, comparative biology and taxonomic classification.</title>
        <authorList>
            <person name="Goeker M."/>
        </authorList>
    </citation>
    <scope>NUCLEOTIDE SEQUENCE [LARGE SCALE GENOMIC DNA]</scope>
    <source>
        <strain evidence="2 3">DSM 21634</strain>
    </source>
</reference>
<feature type="domain" description="N-acyl amino acid synthase FeeM catalytic core" evidence="1">
    <location>
        <begin position="47"/>
        <end position="177"/>
    </location>
</feature>
<dbReference type="SUPFAM" id="SSF55729">
    <property type="entry name" value="Acyl-CoA N-acyltransferases (Nat)"/>
    <property type="match status" value="1"/>
</dbReference>
<sequence length="254" mass="28403">MNLNEQHGRSAPSGWSRTQELLALPTQTERLPFSVRVVRSEADLHKAVHVRHSAYARHVPAFAESLRLPESYDTMDGTVVLLAESKLDGTPLGTMRIQTNAFAPLPLEHSLTLPPRMRHSPLAEATRLGVGEPAQGRAVKTVLFKAFFLYCQQQGIDWMVITARTPIDRQYERLLFTDVDPALGYVPLAHVGNLPHRIMCLEVSGAEQHWAELQHPLFQFVFRTDHVDIDLGQPAARNGLKPQALAAALPRMQM</sequence>
<comment type="caution">
    <text evidence="2">The sequence shown here is derived from an EMBL/GenBank/DDBJ whole genome shotgun (WGS) entry which is preliminary data.</text>
</comment>
<evidence type="ECO:0000313" key="2">
    <source>
        <dbReference type="EMBL" id="RCW72740.1"/>
    </source>
</evidence>
<protein>
    <recommendedName>
        <fullName evidence="1">N-acyl amino acid synthase FeeM catalytic core domain-containing protein</fullName>
    </recommendedName>
</protein>
<gene>
    <name evidence="2" type="ORF">DES41_103346</name>
</gene>
<dbReference type="RefSeq" id="WP_114468142.1">
    <property type="nucleotide sequence ID" value="NZ_QPJK01000003.1"/>
</dbReference>
<dbReference type="AlphaFoldDB" id="A0A368XXC7"/>
<dbReference type="Pfam" id="PF21926">
    <property type="entry name" value="FeeM"/>
    <property type="match status" value="1"/>
</dbReference>
<dbReference type="OrthoDB" id="8773859at2"/>
<dbReference type="EMBL" id="QPJK01000003">
    <property type="protein sequence ID" value="RCW72740.1"/>
    <property type="molecule type" value="Genomic_DNA"/>
</dbReference>
<name>A0A368XXC7_9BURK</name>
<evidence type="ECO:0000313" key="3">
    <source>
        <dbReference type="Proteomes" id="UP000252884"/>
    </source>
</evidence>
<dbReference type="Proteomes" id="UP000252884">
    <property type="component" value="Unassembled WGS sequence"/>
</dbReference>
<accession>A0A368XXC7</accession>
<evidence type="ECO:0000259" key="1">
    <source>
        <dbReference type="Pfam" id="PF21926"/>
    </source>
</evidence>
<keyword evidence="3" id="KW-1185">Reference proteome</keyword>
<dbReference type="Gene3D" id="3.40.630.30">
    <property type="match status" value="1"/>
</dbReference>
<dbReference type="InterPro" id="IPR054597">
    <property type="entry name" value="FeeM_cat"/>
</dbReference>
<dbReference type="InterPro" id="IPR016181">
    <property type="entry name" value="Acyl_CoA_acyltransferase"/>
</dbReference>
<organism evidence="2 3">
    <name type="scientific">Pseudorhodoferax soli</name>
    <dbReference type="NCBI Taxonomy" id="545864"/>
    <lineage>
        <taxon>Bacteria</taxon>
        <taxon>Pseudomonadati</taxon>
        <taxon>Pseudomonadota</taxon>
        <taxon>Betaproteobacteria</taxon>
        <taxon>Burkholderiales</taxon>
        <taxon>Comamonadaceae</taxon>
    </lineage>
</organism>